<accession>A0ABT8L4J0</accession>
<evidence type="ECO:0000313" key="3">
    <source>
        <dbReference type="Proteomes" id="UP001172083"/>
    </source>
</evidence>
<dbReference type="RefSeq" id="WP_346757956.1">
    <property type="nucleotide sequence ID" value="NZ_JAUJEB010000001.1"/>
</dbReference>
<dbReference type="InterPro" id="IPR013766">
    <property type="entry name" value="Thioredoxin_domain"/>
</dbReference>
<comment type="caution">
    <text evidence="2">The sequence shown here is derived from an EMBL/GenBank/DDBJ whole genome shotgun (WGS) entry which is preliminary data.</text>
</comment>
<evidence type="ECO:0000313" key="2">
    <source>
        <dbReference type="EMBL" id="MDN5212639.1"/>
    </source>
</evidence>
<feature type="domain" description="Thioredoxin" evidence="1">
    <location>
        <begin position="22"/>
        <end position="161"/>
    </location>
</feature>
<dbReference type="InterPro" id="IPR036249">
    <property type="entry name" value="Thioredoxin-like_sf"/>
</dbReference>
<organism evidence="2 3">
    <name type="scientific">Agaribacillus aureus</name>
    <dbReference type="NCBI Taxonomy" id="3051825"/>
    <lineage>
        <taxon>Bacteria</taxon>
        <taxon>Pseudomonadati</taxon>
        <taxon>Bacteroidota</taxon>
        <taxon>Cytophagia</taxon>
        <taxon>Cytophagales</taxon>
        <taxon>Splendidivirgaceae</taxon>
        <taxon>Agaribacillus</taxon>
    </lineage>
</organism>
<gene>
    <name evidence="2" type="ORF">QQ020_11305</name>
</gene>
<proteinExistence type="predicted"/>
<sequence>MKISPLKVAGSLFISLLLISTMTIAYGGAESTLKPPSWFYNISEAKELAAKTGKPILISFAGSDWCKPCILLTREVFETDKFVSYADKNLILVLADFPRYKKNRLPEQQVKHNEALAEKFNREGSFPLVVLIDSEGTVKGKTGYLEGGPEDYITHLNTLLAEK</sequence>
<keyword evidence="3" id="KW-1185">Reference proteome</keyword>
<name>A0ABT8L4J0_9BACT</name>
<dbReference type="PROSITE" id="PS51352">
    <property type="entry name" value="THIOREDOXIN_2"/>
    <property type="match status" value="1"/>
</dbReference>
<dbReference type="SUPFAM" id="SSF52833">
    <property type="entry name" value="Thioredoxin-like"/>
    <property type="match status" value="1"/>
</dbReference>
<dbReference type="Gene3D" id="3.40.30.10">
    <property type="entry name" value="Glutaredoxin"/>
    <property type="match status" value="1"/>
</dbReference>
<evidence type="ECO:0000259" key="1">
    <source>
        <dbReference type="PROSITE" id="PS51352"/>
    </source>
</evidence>
<dbReference type="EMBL" id="JAUJEB010000001">
    <property type="protein sequence ID" value="MDN5212639.1"/>
    <property type="molecule type" value="Genomic_DNA"/>
</dbReference>
<reference evidence="2" key="1">
    <citation type="submission" date="2023-06" db="EMBL/GenBank/DDBJ databases">
        <title>Genomic of Agaribacillus aureum.</title>
        <authorList>
            <person name="Wang G."/>
        </authorList>
    </citation>
    <scope>NUCLEOTIDE SEQUENCE</scope>
    <source>
        <strain evidence="2">BMA12</strain>
    </source>
</reference>
<dbReference type="Pfam" id="PF13899">
    <property type="entry name" value="Thioredoxin_7"/>
    <property type="match status" value="1"/>
</dbReference>
<protein>
    <submittedName>
        <fullName evidence="2">Thioredoxin family protein</fullName>
    </submittedName>
</protein>
<dbReference type="Proteomes" id="UP001172083">
    <property type="component" value="Unassembled WGS sequence"/>
</dbReference>